<reference evidence="3 4" key="1">
    <citation type="submission" date="2018-12" db="EMBL/GenBank/DDBJ databases">
        <authorList>
            <consortium name="Pathogen Informatics"/>
        </authorList>
    </citation>
    <scope>NUCLEOTIDE SEQUENCE [LARGE SCALE GENOMIC DNA]</scope>
    <source>
        <strain evidence="3 4">NCTC12871</strain>
    </source>
</reference>
<accession>A0A448TW56</accession>
<protein>
    <submittedName>
        <fullName evidence="3">Protein of uncharacterized function (DUF2726)</fullName>
    </submittedName>
</protein>
<dbReference type="AlphaFoldDB" id="A0A448TW56"/>
<keyword evidence="1" id="KW-0472">Membrane</keyword>
<dbReference type="InterPro" id="IPR024402">
    <property type="entry name" value="DUF2726"/>
</dbReference>
<proteinExistence type="predicted"/>
<keyword evidence="1" id="KW-1133">Transmembrane helix</keyword>
<dbReference type="Pfam" id="PF10881">
    <property type="entry name" value="DUF2726"/>
    <property type="match status" value="1"/>
</dbReference>
<dbReference type="Proteomes" id="UP000279799">
    <property type="component" value="Chromosome"/>
</dbReference>
<name>A0A448TW56_9PAST</name>
<dbReference type="RefSeq" id="WP_126600685.1">
    <property type="nucleotide sequence ID" value="NZ_LR134510.1"/>
</dbReference>
<evidence type="ECO:0000259" key="2">
    <source>
        <dbReference type="Pfam" id="PF10881"/>
    </source>
</evidence>
<gene>
    <name evidence="3" type="ORF">NCTC12871_01686</name>
</gene>
<dbReference type="OrthoDB" id="5687530at2"/>
<sequence>MEFYKTLIGIGLLCLFAIFIVALFSKKRKSYLFNANLYKTIPIMNPSEKIFFTLFTQAFPQYYIFPQIPFSCIVTPKFKEDGKNKPLLWKINQKRVDFLICDTQLNNLFIVEIDGPTHTKTRGQDSQRDDFFAEKNIPTLRIPVTQLTKLTRQNLKSMVEDILD</sequence>
<keyword evidence="1" id="KW-0812">Transmembrane</keyword>
<organism evidence="3 4">
    <name type="scientific">Actinobacillus delphinicola</name>
    <dbReference type="NCBI Taxonomy" id="51161"/>
    <lineage>
        <taxon>Bacteria</taxon>
        <taxon>Pseudomonadati</taxon>
        <taxon>Pseudomonadota</taxon>
        <taxon>Gammaproteobacteria</taxon>
        <taxon>Pasteurellales</taxon>
        <taxon>Pasteurellaceae</taxon>
        <taxon>Actinobacillus</taxon>
    </lineage>
</organism>
<feature type="transmembrane region" description="Helical" evidence="1">
    <location>
        <begin position="6"/>
        <end position="24"/>
    </location>
</feature>
<evidence type="ECO:0000256" key="1">
    <source>
        <dbReference type="SAM" id="Phobius"/>
    </source>
</evidence>
<dbReference type="EMBL" id="LR134510">
    <property type="protein sequence ID" value="VEJ10176.1"/>
    <property type="molecule type" value="Genomic_DNA"/>
</dbReference>
<feature type="domain" description="DUF2726" evidence="2">
    <location>
        <begin position="42"/>
        <end position="147"/>
    </location>
</feature>
<evidence type="ECO:0000313" key="4">
    <source>
        <dbReference type="Proteomes" id="UP000279799"/>
    </source>
</evidence>
<evidence type="ECO:0000313" key="3">
    <source>
        <dbReference type="EMBL" id="VEJ10176.1"/>
    </source>
</evidence>
<keyword evidence="4" id="KW-1185">Reference proteome</keyword>
<dbReference type="KEGG" id="adp:NCTC12871_01686"/>